<feature type="region of interest" description="Disordered" evidence="1">
    <location>
        <begin position="394"/>
        <end position="416"/>
    </location>
</feature>
<feature type="region of interest" description="Disordered" evidence="1">
    <location>
        <begin position="721"/>
        <end position="795"/>
    </location>
</feature>
<evidence type="ECO:0000256" key="1">
    <source>
        <dbReference type="SAM" id="MobiDB-lite"/>
    </source>
</evidence>
<gene>
    <name evidence="3" type="ORF">CDAUBV1_LOCUS12292</name>
</gene>
<feature type="transmembrane region" description="Helical" evidence="2">
    <location>
        <begin position="689"/>
        <end position="707"/>
    </location>
</feature>
<feature type="compositionally biased region" description="Polar residues" evidence="1">
    <location>
        <begin position="396"/>
        <end position="416"/>
    </location>
</feature>
<feature type="compositionally biased region" description="Polar residues" evidence="1">
    <location>
        <begin position="757"/>
        <end position="769"/>
    </location>
</feature>
<dbReference type="Proteomes" id="UP001497525">
    <property type="component" value="Unassembled WGS sequence"/>
</dbReference>
<keyword evidence="2" id="KW-0812">Transmembrane</keyword>
<accession>A0AAV2TK12</accession>
<evidence type="ECO:0000256" key="2">
    <source>
        <dbReference type="SAM" id="Phobius"/>
    </source>
</evidence>
<protein>
    <recommendedName>
        <fullName evidence="5">Beta-dystroglycan</fullName>
    </recommendedName>
</protein>
<name>A0AAV2TK12_CALDB</name>
<keyword evidence="2" id="KW-0472">Membrane</keyword>
<evidence type="ECO:0008006" key="5">
    <source>
        <dbReference type="Google" id="ProtNLM"/>
    </source>
</evidence>
<evidence type="ECO:0000313" key="4">
    <source>
        <dbReference type="Proteomes" id="UP001497525"/>
    </source>
</evidence>
<sequence>MRCWLTLRSLTIYTVLLLYNTNVLLVTGFPLKNSTETSYEKSAHIQKEQYNFKPPKDSVRTEIDFDETKKEKPSDNHLIKQPNNTASVNVKHQHSNTVTILSPTSYHSYDTLSEVSDDNTIFSEEANPYSVTHSPITFITELLPENTENLQPGQWIYIRVCTTPVGKPKQNYQSLEELIRNELRFQSCSSLETKRPRFDAGQSLVVSISGSVVAQYSINDRSIDFLDKSVERERIRFWSHRSQGVLLIGLHPTMEMDGQLVQIKTVTHIGHDFERFATTEEKQGLSPVWRWTDKLNILRKLGNSAHEGEIQHTEEVNAYFDEGEMRTSRRSFRVHRNHNTVSTVYLDRFRIRFAQEKPKVVLRCNKTGPVIIYDPFFSGVSNKRRQLVASHIKPTHNVTQKTSTSATIDPEPNSRSEQIQKVYSSVSSSSSSLSAETAGAPSADFPLAVVNVESPQPVLISETMDEWAIYGVQSRLQPPDFQSNDIVTIQPTSDSLLVPTEPTMRTLTLVVPKGERLMMTCEGSIDYGKLTLLYDNDVWTEISKDASLISIDAEEMRITLILEASSITWKNVTTDVAEGYGLRSVDQITNVKCGFYRPTQLSTPLDESIVVSHSPVEHIYFSIVSKEDFKVIQNALDEERRNTFDYGLPLQPPRIAATLIYTIPSDTDPKSNTIGFWNLSLSHLSGMKLAVSIILVIVIVSLILLTIRNCAKTRVTSSRLSSVQFRENMREDGDTSTGTHRKQNAILSDGSLGPVQDTVNLAPSTSQLRGTGHDPSGLTENASNRQKDGASPSAS</sequence>
<comment type="caution">
    <text evidence="3">The sequence shown here is derived from an EMBL/GenBank/DDBJ whole genome shotgun (WGS) entry which is preliminary data.</text>
</comment>
<organism evidence="3 4">
    <name type="scientific">Calicophoron daubneyi</name>
    <name type="common">Rumen fluke</name>
    <name type="synonym">Paramphistomum daubneyi</name>
    <dbReference type="NCBI Taxonomy" id="300641"/>
    <lineage>
        <taxon>Eukaryota</taxon>
        <taxon>Metazoa</taxon>
        <taxon>Spiralia</taxon>
        <taxon>Lophotrochozoa</taxon>
        <taxon>Platyhelminthes</taxon>
        <taxon>Trematoda</taxon>
        <taxon>Digenea</taxon>
        <taxon>Plagiorchiida</taxon>
        <taxon>Pronocephalata</taxon>
        <taxon>Paramphistomoidea</taxon>
        <taxon>Paramphistomidae</taxon>
        <taxon>Calicophoron</taxon>
    </lineage>
</organism>
<keyword evidence="2" id="KW-1133">Transmembrane helix</keyword>
<dbReference type="AlphaFoldDB" id="A0AAV2TK12"/>
<feature type="transmembrane region" description="Helical" evidence="2">
    <location>
        <begin position="12"/>
        <end position="31"/>
    </location>
</feature>
<proteinExistence type="predicted"/>
<evidence type="ECO:0000313" key="3">
    <source>
        <dbReference type="EMBL" id="CAL5137802.1"/>
    </source>
</evidence>
<reference evidence="3" key="1">
    <citation type="submission" date="2024-06" db="EMBL/GenBank/DDBJ databases">
        <authorList>
            <person name="Liu X."/>
            <person name="Lenzi L."/>
            <person name="Haldenby T S."/>
            <person name="Uol C."/>
        </authorList>
    </citation>
    <scope>NUCLEOTIDE SEQUENCE</scope>
</reference>
<dbReference type="EMBL" id="CAXLJL010000445">
    <property type="protein sequence ID" value="CAL5137802.1"/>
    <property type="molecule type" value="Genomic_DNA"/>
</dbReference>